<sequence length="143" mass="15497">MTMMHGSCHCGALNIEFTTSKSTSEFQPRACDCSFCRKHGAAYISDPKGKLSIIQRNAGALHEYRQGSNTARFLLCKDCGVLVGVALDHESGTYAAVNAGCLDDVTELGESLSASPQRLSPEEKVSRWLALWVPDVVFTTVPQ</sequence>
<dbReference type="GO" id="GO:0046872">
    <property type="term" value="F:metal ion binding"/>
    <property type="evidence" value="ECO:0007669"/>
    <property type="project" value="UniProtKB-KW"/>
</dbReference>
<dbReference type="SUPFAM" id="SSF51316">
    <property type="entry name" value="Mss4-like"/>
    <property type="match status" value="1"/>
</dbReference>
<dbReference type="InterPro" id="IPR011057">
    <property type="entry name" value="Mss4-like_sf"/>
</dbReference>
<dbReference type="Pfam" id="PF04828">
    <property type="entry name" value="GFA"/>
    <property type="match status" value="1"/>
</dbReference>
<evidence type="ECO:0000256" key="3">
    <source>
        <dbReference type="ARBA" id="ARBA00022833"/>
    </source>
</evidence>
<evidence type="ECO:0000313" key="6">
    <source>
        <dbReference type="Proteomes" id="UP000255334"/>
    </source>
</evidence>
<comment type="caution">
    <text evidence="5">The sequence shown here is derived from an EMBL/GenBank/DDBJ whole genome shotgun (WGS) entry which is preliminary data.</text>
</comment>
<dbReference type="Proteomes" id="UP000255334">
    <property type="component" value="Unassembled WGS sequence"/>
</dbReference>
<dbReference type="PANTHER" id="PTHR28620:SF1">
    <property type="entry name" value="CENP-V_GFA DOMAIN-CONTAINING PROTEIN"/>
    <property type="match status" value="1"/>
</dbReference>
<name>A0A370X762_9GAMM</name>
<dbReference type="EMBL" id="QRBF01000003">
    <property type="protein sequence ID" value="RDS84107.1"/>
    <property type="molecule type" value="Genomic_DNA"/>
</dbReference>
<keyword evidence="3" id="KW-0862">Zinc</keyword>
<dbReference type="AlphaFoldDB" id="A0A370X762"/>
<proteinExistence type="inferred from homology"/>
<keyword evidence="2" id="KW-0479">Metal-binding</keyword>
<accession>A0A370X762</accession>
<dbReference type="InterPro" id="IPR006913">
    <property type="entry name" value="CENP-V/GFA"/>
</dbReference>
<dbReference type="OrthoDB" id="9805575at2"/>
<reference evidence="5 6" key="1">
    <citation type="submission" date="2018-07" db="EMBL/GenBank/DDBJ databases">
        <title>Dyella monticola sp. nov. and Dyella psychrodurans sp. nov. isolated from monsoon evergreen broad-leaved forest soil of Dinghu Mountain, China.</title>
        <authorList>
            <person name="Gao Z."/>
            <person name="Qiu L."/>
        </authorList>
    </citation>
    <scope>NUCLEOTIDE SEQUENCE [LARGE SCALE GENOMIC DNA]</scope>
    <source>
        <strain evidence="5 6">4MSK11</strain>
    </source>
</reference>
<evidence type="ECO:0000313" key="5">
    <source>
        <dbReference type="EMBL" id="RDS84107.1"/>
    </source>
</evidence>
<dbReference type="Gene3D" id="2.170.150.70">
    <property type="match status" value="1"/>
</dbReference>
<feature type="domain" description="CENP-V/GFA" evidence="4">
    <location>
        <begin position="4"/>
        <end position="118"/>
    </location>
</feature>
<dbReference type="InterPro" id="IPR052355">
    <property type="entry name" value="CENP-V-like"/>
</dbReference>
<evidence type="ECO:0000259" key="4">
    <source>
        <dbReference type="PROSITE" id="PS51891"/>
    </source>
</evidence>
<evidence type="ECO:0000256" key="2">
    <source>
        <dbReference type="ARBA" id="ARBA00022723"/>
    </source>
</evidence>
<dbReference type="PROSITE" id="PS51891">
    <property type="entry name" value="CENP_V_GFA"/>
    <property type="match status" value="1"/>
</dbReference>
<evidence type="ECO:0000256" key="1">
    <source>
        <dbReference type="ARBA" id="ARBA00005495"/>
    </source>
</evidence>
<gene>
    <name evidence="5" type="ORF">DWU99_10125</name>
</gene>
<protein>
    <submittedName>
        <fullName evidence="5">Aldehyde-activating protein</fullName>
    </submittedName>
</protein>
<keyword evidence="6" id="KW-1185">Reference proteome</keyword>
<comment type="similarity">
    <text evidence="1">Belongs to the Gfa family.</text>
</comment>
<organism evidence="5 6">
    <name type="scientific">Dyella psychrodurans</name>
    <dbReference type="NCBI Taxonomy" id="1927960"/>
    <lineage>
        <taxon>Bacteria</taxon>
        <taxon>Pseudomonadati</taxon>
        <taxon>Pseudomonadota</taxon>
        <taxon>Gammaproteobacteria</taxon>
        <taxon>Lysobacterales</taxon>
        <taxon>Rhodanobacteraceae</taxon>
        <taxon>Dyella</taxon>
    </lineage>
</organism>
<dbReference type="GO" id="GO:0016846">
    <property type="term" value="F:carbon-sulfur lyase activity"/>
    <property type="evidence" value="ECO:0007669"/>
    <property type="project" value="InterPro"/>
</dbReference>
<dbReference type="PANTHER" id="PTHR28620">
    <property type="entry name" value="CENTROMERE PROTEIN V"/>
    <property type="match status" value="1"/>
</dbReference>